<proteinExistence type="predicted"/>
<protein>
    <submittedName>
        <fullName evidence="2">Uncharacterized protein</fullName>
    </submittedName>
</protein>
<dbReference type="EMBL" id="JACJIA010000006">
    <property type="protein sequence ID" value="MBA8953468.1"/>
    <property type="molecule type" value="Genomic_DNA"/>
</dbReference>
<dbReference type="AlphaFoldDB" id="A0A7W3LSH0"/>
<feature type="chain" id="PRO_5039400587" evidence="1">
    <location>
        <begin position="24"/>
        <end position="70"/>
    </location>
</feature>
<dbReference type="RefSeq" id="WP_182845610.1">
    <property type="nucleotide sequence ID" value="NZ_BAAALP010000001.1"/>
</dbReference>
<accession>A0A7W3LSH0</accession>
<evidence type="ECO:0000313" key="3">
    <source>
        <dbReference type="Proteomes" id="UP000572680"/>
    </source>
</evidence>
<reference evidence="2 3" key="1">
    <citation type="submission" date="2020-08" db="EMBL/GenBank/DDBJ databases">
        <title>Genomic Encyclopedia of Type Strains, Phase IV (KMG-IV): sequencing the most valuable type-strain genomes for metagenomic binning, comparative biology and taxonomic classification.</title>
        <authorList>
            <person name="Goeker M."/>
        </authorList>
    </citation>
    <scope>NUCLEOTIDE SEQUENCE [LARGE SCALE GENOMIC DNA]</scope>
    <source>
        <strain evidence="2 3">DSM 44197</strain>
    </source>
</reference>
<organism evidence="2 3">
    <name type="scientific">Actinomadura namibiensis</name>
    <dbReference type="NCBI Taxonomy" id="182080"/>
    <lineage>
        <taxon>Bacteria</taxon>
        <taxon>Bacillati</taxon>
        <taxon>Actinomycetota</taxon>
        <taxon>Actinomycetes</taxon>
        <taxon>Streptosporangiales</taxon>
        <taxon>Thermomonosporaceae</taxon>
        <taxon>Actinomadura</taxon>
    </lineage>
</organism>
<name>A0A7W3LSH0_ACTNM</name>
<evidence type="ECO:0000256" key="1">
    <source>
        <dbReference type="SAM" id="SignalP"/>
    </source>
</evidence>
<keyword evidence="3" id="KW-1185">Reference proteome</keyword>
<comment type="caution">
    <text evidence="2">The sequence shown here is derived from an EMBL/GenBank/DDBJ whole genome shotgun (WGS) entry which is preliminary data.</text>
</comment>
<sequence length="70" mass="7661">MRVRKVLMGAGVAAMVIGGFSVAAEAAAWKPWGLYGSKRACVDAGQQYVRENFDAYKCTEQPGGYMLWLK</sequence>
<keyword evidence="1" id="KW-0732">Signal</keyword>
<dbReference type="Proteomes" id="UP000572680">
    <property type="component" value="Unassembled WGS sequence"/>
</dbReference>
<gene>
    <name evidence="2" type="ORF">HNR61_005118</name>
</gene>
<feature type="signal peptide" evidence="1">
    <location>
        <begin position="1"/>
        <end position="23"/>
    </location>
</feature>
<evidence type="ECO:0000313" key="2">
    <source>
        <dbReference type="EMBL" id="MBA8953468.1"/>
    </source>
</evidence>